<accession>A0ABP9QC30</accession>
<evidence type="ECO:0000313" key="1">
    <source>
        <dbReference type="EMBL" id="GAA5158199.1"/>
    </source>
</evidence>
<keyword evidence="2" id="KW-1185">Reference proteome</keyword>
<proteinExistence type="predicted"/>
<gene>
    <name evidence="1" type="ORF">GCM10023321_37650</name>
</gene>
<comment type="caution">
    <text evidence="1">The sequence shown here is derived from an EMBL/GenBank/DDBJ whole genome shotgun (WGS) entry which is preliminary data.</text>
</comment>
<evidence type="ECO:0000313" key="2">
    <source>
        <dbReference type="Proteomes" id="UP001428817"/>
    </source>
</evidence>
<name>A0ABP9QC30_9PSEU</name>
<evidence type="ECO:0008006" key="3">
    <source>
        <dbReference type="Google" id="ProtNLM"/>
    </source>
</evidence>
<dbReference type="EMBL" id="BAABJP010000015">
    <property type="protein sequence ID" value="GAA5158199.1"/>
    <property type="molecule type" value="Genomic_DNA"/>
</dbReference>
<dbReference type="Proteomes" id="UP001428817">
    <property type="component" value="Unassembled WGS sequence"/>
</dbReference>
<organism evidence="1 2">
    <name type="scientific">Pseudonocardia eucalypti</name>
    <dbReference type="NCBI Taxonomy" id="648755"/>
    <lineage>
        <taxon>Bacteria</taxon>
        <taxon>Bacillati</taxon>
        <taxon>Actinomycetota</taxon>
        <taxon>Actinomycetes</taxon>
        <taxon>Pseudonocardiales</taxon>
        <taxon>Pseudonocardiaceae</taxon>
        <taxon>Pseudonocardia</taxon>
    </lineage>
</organism>
<protein>
    <recommendedName>
        <fullName evidence="3">SWIM-type domain-containing protein</fullName>
    </recommendedName>
</protein>
<sequence>MSSEALSVFTLSGSGVLIHYLDGVGLSGLLARLPTELVTVEREHRDDGGVCSRCPDGREWPCVHVQAAWDARVVLGWPLPGEARDWAG</sequence>
<reference evidence="2" key="1">
    <citation type="journal article" date="2019" name="Int. J. Syst. Evol. Microbiol.">
        <title>The Global Catalogue of Microorganisms (GCM) 10K type strain sequencing project: providing services to taxonomists for standard genome sequencing and annotation.</title>
        <authorList>
            <consortium name="The Broad Institute Genomics Platform"/>
            <consortium name="The Broad Institute Genome Sequencing Center for Infectious Disease"/>
            <person name="Wu L."/>
            <person name="Ma J."/>
        </authorList>
    </citation>
    <scope>NUCLEOTIDE SEQUENCE [LARGE SCALE GENOMIC DNA]</scope>
    <source>
        <strain evidence="2">JCM 18303</strain>
    </source>
</reference>